<dbReference type="Gramene" id="RZC62964">
    <property type="protein sequence ID" value="RZC62964"/>
    <property type="gene ID" value="C5167_024696"/>
</dbReference>
<accession>A0A4Y7JPE5</accession>
<protein>
    <submittedName>
        <fullName evidence="1">Uncharacterized protein</fullName>
    </submittedName>
</protein>
<reference evidence="1 2" key="1">
    <citation type="journal article" date="2018" name="Science">
        <title>The opium poppy genome and morphinan production.</title>
        <authorList>
            <person name="Guo L."/>
            <person name="Winzer T."/>
            <person name="Yang X."/>
            <person name="Li Y."/>
            <person name="Ning Z."/>
            <person name="He Z."/>
            <person name="Teodor R."/>
            <person name="Lu Y."/>
            <person name="Bowser T.A."/>
            <person name="Graham I.A."/>
            <person name="Ye K."/>
        </authorList>
    </citation>
    <scope>NUCLEOTIDE SEQUENCE [LARGE SCALE GENOMIC DNA]</scope>
    <source>
        <strain evidence="2">cv. HN1</strain>
        <tissue evidence="1">Leaves</tissue>
    </source>
</reference>
<gene>
    <name evidence="1" type="ORF">C5167_024696</name>
</gene>
<evidence type="ECO:0000313" key="2">
    <source>
        <dbReference type="Proteomes" id="UP000316621"/>
    </source>
</evidence>
<proteinExistence type="predicted"/>
<keyword evidence="2" id="KW-1185">Reference proteome</keyword>
<dbReference type="AlphaFoldDB" id="A0A4Y7JPE5"/>
<organism evidence="1 2">
    <name type="scientific">Papaver somniferum</name>
    <name type="common">Opium poppy</name>
    <dbReference type="NCBI Taxonomy" id="3469"/>
    <lineage>
        <taxon>Eukaryota</taxon>
        <taxon>Viridiplantae</taxon>
        <taxon>Streptophyta</taxon>
        <taxon>Embryophyta</taxon>
        <taxon>Tracheophyta</taxon>
        <taxon>Spermatophyta</taxon>
        <taxon>Magnoliopsida</taxon>
        <taxon>Ranunculales</taxon>
        <taxon>Papaveraceae</taxon>
        <taxon>Papaveroideae</taxon>
        <taxon>Papaver</taxon>
    </lineage>
</organism>
<dbReference type="EMBL" id="CM010719">
    <property type="protein sequence ID" value="RZC62964.1"/>
    <property type="molecule type" value="Genomic_DNA"/>
</dbReference>
<dbReference type="Proteomes" id="UP000316621">
    <property type="component" value="Chromosome 5"/>
</dbReference>
<evidence type="ECO:0000313" key="1">
    <source>
        <dbReference type="EMBL" id="RZC62964.1"/>
    </source>
</evidence>
<sequence>MNVSAYCMSKARGLESKVDSTLNRSKMLKIETSICIDIDLKCSEVLCEIEDDSSLLLGKQAKGYSEQSGCSSPSRSSAVLQEVQATTLRTCSLAYIYANQKLCFGLNDDCREALVLNFIVHLMLLRIADMQETLKYSHARQHCTLMSVVFGFLCEFTLPYGTSSFFSGISYLFGMDFSSSSHF</sequence>
<name>A0A4Y7JPE5_PAPSO</name>